<accession>A0ABQ2NFV3</accession>
<feature type="domain" description="Response regulatory" evidence="2">
    <location>
        <begin position="3"/>
        <end position="116"/>
    </location>
</feature>
<dbReference type="Pfam" id="PF00072">
    <property type="entry name" value="Response_reg"/>
    <property type="match status" value="1"/>
</dbReference>
<reference evidence="5" key="1">
    <citation type="journal article" date="2019" name="Int. J. Syst. Evol. Microbiol.">
        <title>The Global Catalogue of Microorganisms (GCM) 10K type strain sequencing project: providing services to taxonomists for standard genome sequencing and annotation.</title>
        <authorList>
            <consortium name="The Broad Institute Genomics Platform"/>
            <consortium name="The Broad Institute Genome Sequencing Center for Infectious Disease"/>
            <person name="Wu L."/>
            <person name="Ma J."/>
        </authorList>
    </citation>
    <scope>NUCLEOTIDE SEQUENCE [LARGE SCALE GENOMIC DNA]</scope>
    <source>
        <strain evidence="5">CGMCC 1.7656</strain>
    </source>
</reference>
<dbReference type="Gene3D" id="2.40.50.1020">
    <property type="entry name" value="LytTr DNA-binding domain"/>
    <property type="match status" value="1"/>
</dbReference>
<keyword evidence="5" id="KW-1185">Reference proteome</keyword>
<name>A0ABQ2NFV3_9FLAO</name>
<dbReference type="Proteomes" id="UP000620064">
    <property type="component" value="Unassembled WGS sequence"/>
</dbReference>
<dbReference type="PROSITE" id="PS50930">
    <property type="entry name" value="HTH_LYTTR"/>
    <property type="match status" value="1"/>
</dbReference>
<evidence type="ECO:0000259" key="2">
    <source>
        <dbReference type="PROSITE" id="PS50110"/>
    </source>
</evidence>
<dbReference type="PANTHER" id="PTHR37299">
    <property type="entry name" value="TRANSCRIPTIONAL REGULATOR-RELATED"/>
    <property type="match status" value="1"/>
</dbReference>
<feature type="modified residue" description="4-aspartylphosphate" evidence="1">
    <location>
        <position position="55"/>
    </location>
</feature>
<dbReference type="GO" id="GO:0003677">
    <property type="term" value="F:DNA binding"/>
    <property type="evidence" value="ECO:0007669"/>
    <property type="project" value="UniProtKB-KW"/>
</dbReference>
<dbReference type="EMBL" id="BMLV01000001">
    <property type="protein sequence ID" value="GGP02292.1"/>
    <property type="molecule type" value="Genomic_DNA"/>
</dbReference>
<dbReference type="Pfam" id="PF04397">
    <property type="entry name" value="LytTR"/>
    <property type="match status" value="1"/>
</dbReference>
<dbReference type="SMART" id="SM00448">
    <property type="entry name" value="REC"/>
    <property type="match status" value="1"/>
</dbReference>
<evidence type="ECO:0000256" key="1">
    <source>
        <dbReference type="PROSITE-ProRule" id="PRU00169"/>
    </source>
</evidence>
<dbReference type="InterPro" id="IPR011006">
    <property type="entry name" value="CheY-like_superfamily"/>
</dbReference>
<dbReference type="InterPro" id="IPR001789">
    <property type="entry name" value="Sig_transdc_resp-reg_receiver"/>
</dbReference>
<evidence type="ECO:0000313" key="5">
    <source>
        <dbReference type="Proteomes" id="UP000620064"/>
    </source>
</evidence>
<sequence>MIRTILIDDENNALEVLEILLKKYCPNVEILEKCNGGKAGIDAIEKHQPDLVFLDIEMPHINGFDVLTATKNYKYKVIFTTAYNQFAIKAFKFSALDYLLKPIDFEELKEAINKISKLENHSVFDESLQKLMSQLQKPKEKRIALPVNHSLQFFDFEDIIRIESESNYSHIFLMDKRKITLTKTLKEVEEKFLGQDFFRIHQSHFINLNHIDKIYKGENAYLVMKDGTQISISRHRKDEFLDLIKKI</sequence>
<dbReference type="InterPro" id="IPR046947">
    <property type="entry name" value="LytR-like"/>
</dbReference>
<evidence type="ECO:0000259" key="3">
    <source>
        <dbReference type="PROSITE" id="PS50930"/>
    </source>
</evidence>
<dbReference type="RefSeq" id="WP_188616604.1">
    <property type="nucleotide sequence ID" value="NZ_BMLV01000001.1"/>
</dbReference>
<evidence type="ECO:0000313" key="4">
    <source>
        <dbReference type="EMBL" id="GGP02292.1"/>
    </source>
</evidence>
<dbReference type="SMART" id="SM00850">
    <property type="entry name" value="LytTR"/>
    <property type="match status" value="1"/>
</dbReference>
<dbReference type="InterPro" id="IPR007492">
    <property type="entry name" value="LytTR_DNA-bd_dom"/>
</dbReference>
<protein>
    <submittedName>
        <fullName evidence="4">DNA-binding response regulator</fullName>
    </submittedName>
</protein>
<organism evidence="4 5">
    <name type="scientific">Cloacibacterium rupense</name>
    <dbReference type="NCBI Taxonomy" id="517423"/>
    <lineage>
        <taxon>Bacteria</taxon>
        <taxon>Pseudomonadati</taxon>
        <taxon>Bacteroidota</taxon>
        <taxon>Flavobacteriia</taxon>
        <taxon>Flavobacteriales</taxon>
        <taxon>Weeksellaceae</taxon>
    </lineage>
</organism>
<proteinExistence type="predicted"/>
<dbReference type="PANTHER" id="PTHR37299:SF1">
    <property type="entry name" value="STAGE 0 SPORULATION PROTEIN A HOMOLOG"/>
    <property type="match status" value="1"/>
</dbReference>
<dbReference type="Gene3D" id="3.40.50.2300">
    <property type="match status" value="1"/>
</dbReference>
<keyword evidence="4" id="KW-0238">DNA-binding</keyword>
<comment type="caution">
    <text evidence="4">The sequence shown here is derived from an EMBL/GenBank/DDBJ whole genome shotgun (WGS) entry which is preliminary data.</text>
</comment>
<gene>
    <name evidence="4" type="ORF">GCM10010992_06090</name>
</gene>
<dbReference type="SUPFAM" id="SSF52172">
    <property type="entry name" value="CheY-like"/>
    <property type="match status" value="1"/>
</dbReference>
<keyword evidence="1" id="KW-0597">Phosphoprotein</keyword>
<dbReference type="PROSITE" id="PS50110">
    <property type="entry name" value="RESPONSE_REGULATORY"/>
    <property type="match status" value="1"/>
</dbReference>
<feature type="domain" description="HTH LytTR-type" evidence="3">
    <location>
        <begin position="143"/>
        <end position="246"/>
    </location>
</feature>